<dbReference type="PROSITE" id="PS50819">
    <property type="entry name" value="INTEIN_ENDONUCLEASE"/>
    <property type="match status" value="1"/>
</dbReference>
<evidence type="ECO:0000259" key="1">
    <source>
        <dbReference type="PROSITE" id="PS50819"/>
    </source>
</evidence>
<dbReference type="EMBL" id="CP009149">
    <property type="protein sequence ID" value="AIJ06136.1"/>
    <property type="molecule type" value="Genomic_DNA"/>
</dbReference>
<dbReference type="GO" id="GO:0004519">
    <property type="term" value="F:endonuclease activity"/>
    <property type="evidence" value="ECO:0007669"/>
    <property type="project" value="InterPro"/>
</dbReference>
<dbReference type="OrthoDB" id="65293at2157"/>
<protein>
    <recommendedName>
        <fullName evidence="1">DOD-type homing endonuclease domain-containing protein</fullName>
    </recommendedName>
</protein>
<dbReference type="Gene3D" id="1.10.10.60">
    <property type="entry name" value="Homeodomain-like"/>
    <property type="match status" value="3"/>
</dbReference>
<evidence type="ECO:0000313" key="3">
    <source>
        <dbReference type="Proteomes" id="UP000028781"/>
    </source>
</evidence>
<reference evidence="2 3" key="1">
    <citation type="journal article" date="2015" name="Int. J. Syst. Evol. Microbiol.">
        <title>M ethanocaldococcus bathoardescens sp. nov., a hyperthermophilic methanogen isolated from a volcanically active deep-sea hydrothermal vent.</title>
        <authorList>
            <person name="Stewart L.C."/>
            <person name="Jung J.H."/>
            <person name="Kim Y.T."/>
            <person name="Kwon S.W."/>
            <person name="Park C.S."/>
            <person name="Holden J.F."/>
        </authorList>
    </citation>
    <scope>NUCLEOTIDE SEQUENCE [LARGE SCALE GENOMIC DNA]</scope>
    <source>
        <strain evidence="2 3">JH146</strain>
    </source>
</reference>
<dbReference type="STRING" id="1301915.JH146_1294"/>
<gene>
    <name evidence="2" type="ORF">JH146_1294</name>
</gene>
<proteinExistence type="predicted"/>
<organism evidence="2 3">
    <name type="scientific">Methanocaldococcus bathoardescens</name>
    <dbReference type="NCBI Taxonomy" id="1301915"/>
    <lineage>
        <taxon>Archaea</taxon>
        <taxon>Methanobacteriati</taxon>
        <taxon>Methanobacteriota</taxon>
        <taxon>Methanomada group</taxon>
        <taxon>Methanococci</taxon>
        <taxon>Methanococcales</taxon>
        <taxon>Methanocaldococcaceae</taxon>
        <taxon>Methanocaldococcus</taxon>
    </lineage>
</organism>
<evidence type="ECO:0000313" key="2">
    <source>
        <dbReference type="EMBL" id="AIJ06136.1"/>
    </source>
</evidence>
<dbReference type="InterPro" id="IPR006120">
    <property type="entry name" value="Resolvase_HTH_dom"/>
</dbReference>
<dbReference type="Proteomes" id="UP000028781">
    <property type="component" value="Chromosome"/>
</dbReference>
<dbReference type="InterPro" id="IPR010332">
    <property type="entry name" value="ATPase_terminase-su_N"/>
</dbReference>
<dbReference type="GO" id="GO:0000150">
    <property type="term" value="F:DNA strand exchange activity"/>
    <property type="evidence" value="ECO:0007669"/>
    <property type="project" value="InterPro"/>
</dbReference>
<dbReference type="Pfam" id="PF14528">
    <property type="entry name" value="LAGLIDADG_3"/>
    <property type="match status" value="2"/>
</dbReference>
<dbReference type="Pfam" id="PF06056">
    <property type="entry name" value="Terminase_5"/>
    <property type="match status" value="1"/>
</dbReference>
<dbReference type="GeneID" id="25399204"/>
<dbReference type="AlphaFoldDB" id="A0A076LD68"/>
<dbReference type="Gene3D" id="3.10.28.10">
    <property type="entry name" value="Homing endonucleases"/>
    <property type="match status" value="2"/>
</dbReference>
<keyword evidence="3" id="KW-1185">Reference proteome</keyword>
<feature type="domain" description="DOD-type homing endonuclease" evidence="1">
    <location>
        <begin position="176"/>
        <end position="302"/>
    </location>
</feature>
<dbReference type="GO" id="GO:0003677">
    <property type="term" value="F:DNA binding"/>
    <property type="evidence" value="ECO:0007669"/>
    <property type="project" value="InterPro"/>
</dbReference>
<dbReference type="InterPro" id="IPR004860">
    <property type="entry name" value="LAGLIDADG_dom"/>
</dbReference>
<dbReference type="Pfam" id="PF02796">
    <property type="entry name" value="HTH_7"/>
    <property type="match status" value="1"/>
</dbReference>
<sequence length="350" mass="41991">MKRKVTDEIANKIVELYNKGWSIYKIANYFNIDRKTVRRYLKKHGIEIKNKQCRKVTNEMIIKWIKLYKDGLTVRQIATMYNIGYETVRKWLIKSGINMRKGKVTDETAEKWVKLYKNGWSIVRIAKEYNVNDETVRYWLKKKDVKLLNSGYRSKQRALERFKKVNLNPSESLAYILGVIEGDGCISKNRIKLYVTDKDFADEFERHLKIIGFDNIKRCIIKKPGRKEAYEVYVFSAPFCEWYRKLEKYKDYEKMFNSEKLMGLFLRGVFDSEGSVSSSIRMTNTNKDLIDLCCKFLDKLKIEFSIYHEKRENYKDSWTIRIKKKSLIDFKDKIRFNIKRKQEKLEMLCK</sequence>
<dbReference type="Pfam" id="PF13384">
    <property type="entry name" value="HTH_23"/>
    <property type="match status" value="1"/>
</dbReference>
<dbReference type="InterPro" id="IPR027434">
    <property type="entry name" value="Homing_endonucl"/>
</dbReference>
<dbReference type="InterPro" id="IPR009057">
    <property type="entry name" value="Homeodomain-like_sf"/>
</dbReference>
<dbReference type="KEGG" id="mjh:JH146_1294"/>
<dbReference type="HOGENOM" id="CLU_077092_1_0_2"/>
<dbReference type="SUPFAM" id="SSF55608">
    <property type="entry name" value="Homing endonucleases"/>
    <property type="match status" value="2"/>
</dbReference>
<dbReference type="SUPFAM" id="SSF46689">
    <property type="entry name" value="Homeodomain-like"/>
    <property type="match status" value="3"/>
</dbReference>
<dbReference type="RefSeq" id="WP_052352081.1">
    <property type="nucleotide sequence ID" value="NZ_CP009149.1"/>
</dbReference>
<accession>A0A076LD68</accession>
<name>A0A076LD68_9EURY</name>
<dbReference type="InterPro" id="IPR004042">
    <property type="entry name" value="Intein_endonuc_central"/>
</dbReference>